<dbReference type="GO" id="GO:0016787">
    <property type="term" value="F:hydrolase activity"/>
    <property type="evidence" value="ECO:0007669"/>
    <property type="project" value="UniProtKB-KW"/>
</dbReference>
<comment type="caution">
    <text evidence="6">The sequence shown here is derived from an EMBL/GenBank/DDBJ whole genome shotgun (WGS) entry which is preliminary data.</text>
</comment>
<dbReference type="RefSeq" id="WP_102516996.1">
    <property type="nucleotide sequence ID" value="NZ_CAWNSM010000057.1"/>
</dbReference>
<dbReference type="InterPro" id="IPR011234">
    <property type="entry name" value="Fumarylacetoacetase-like_C"/>
</dbReference>
<keyword evidence="6" id="KW-0378">Hydrolase</keyword>
<dbReference type="AlphaFoldDB" id="A0A2N7F7M4"/>
<evidence type="ECO:0000256" key="2">
    <source>
        <dbReference type="ARBA" id="ARBA00022723"/>
    </source>
</evidence>
<reference evidence="7" key="1">
    <citation type="submission" date="2016-07" db="EMBL/GenBank/DDBJ databases">
        <title>Nontailed viruses are major unrecognized killers of bacteria in the ocean.</title>
        <authorList>
            <person name="Kauffman K."/>
            <person name="Hussain F."/>
            <person name="Yang J."/>
            <person name="Arevalo P."/>
            <person name="Brown J."/>
            <person name="Cutler M."/>
            <person name="Kelly L."/>
            <person name="Polz M.F."/>
        </authorList>
    </citation>
    <scope>NUCLEOTIDE SEQUENCE [LARGE SCALE GENOMIC DNA]</scope>
    <source>
        <strain evidence="7">10N.261.55.E11</strain>
    </source>
</reference>
<proteinExistence type="inferred from homology"/>
<gene>
    <name evidence="6" type="ORF">BCU17_04625</name>
</gene>
<evidence type="ECO:0000259" key="4">
    <source>
        <dbReference type="Pfam" id="PF01557"/>
    </source>
</evidence>
<dbReference type="GO" id="GO:0044281">
    <property type="term" value="P:small molecule metabolic process"/>
    <property type="evidence" value="ECO:0007669"/>
    <property type="project" value="UniProtKB-ARBA"/>
</dbReference>
<feature type="chain" id="PRO_5014840799" evidence="3">
    <location>
        <begin position="22"/>
        <end position="284"/>
    </location>
</feature>
<name>A0A2N7F7M4_VIBSP</name>
<dbReference type="EMBL" id="MCWU01000057">
    <property type="protein sequence ID" value="PMJ62227.1"/>
    <property type="molecule type" value="Genomic_DNA"/>
</dbReference>
<dbReference type="Pfam" id="PF10370">
    <property type="entry name" value="Rv2993c-like_N"/>
    <property type="match status" value="1"/>
</dbReference>
<dbReference type="Gene3D" id="3.90.850.10">
    <property type="entry name" value="Fumarylacetoacetase-like, C-terminal domain"/>
    <property type="match status" value="1"/>
</dbReference>
<evidence type="ECO:0000313" key="6">
    <source>
        <dbReference type="EMBL" id="PMJ62227.1"/>
    </source>
</evidence>
<dbReference type="InterPro" id="IPR051121">
    <property type="entry name" value="FAH"/>
</dbReference>
<dbReference type="SUPFAM" id="SSF56529">
    <property type="entry name" value="FAH"/>
    <property type="match status" value="1"/>
</dbReference>
<evidence type="ECO:0000256" key="1">
    <source>
        <dbReference type="ARBA" id="ARBA00010211"/>
    </source>
</evidence>
<keyword evidence="3" id="KW-0732">Signal</keyword>
<accession>A0A2N7F7M4</accession>
<dbReference type="GO" id="GO:0046872">
    <property type="term" value="F:metal ion binding"/>
    <property type="evidence" value="ECO:0007669"/>
    <property type="project" value="UniProtKB-KW"/>
</dbReference>
<feature type="domain" description="Fumarylacetoacetase-like C-terminal" evidence="4">
    <location>
        <begin position="91"/>
        <end position="283"/>
    </location>
</feature>
<feature type="signal peptide" evidence="3">
    <location>
        <begin position="1"/>
        <end position="21"/>
    </location>
</feature>
<organism evidence="6 7">
    <name type="scientific">Vibrio splendidus</name>
    <dbReference type="NCBI Taxonomy" id="29497"/>
    <lineage>
        <taxon>Bacteria</taxon>
        <taxon>Pseudomonadati</taxon>
        <taxon>Pseudomonadota</taxon>
        <taxon>Gammaproteobacteria</taxon>
        <taxon>Vibrionales</taxon>
        <taxon>Vibrionaceae</taxon>
        <taxon>Vibrio</taxon>
    </lineage>
</organism>
<keyword evidence="2" id="KW-0479">Metal-binding</keyword>
<comment type="similarity">
    <text evidence="1">Belongs to the FAH family.</text>
</comment>
<feature type="domain" description="Rv2993c-like N-terminal" evidence="5">
    <location>
        <begin position="39"/>
        <end position="86"/>
    </location>
</feature>
<dbReference type="PANTHER" id="PTHR42796:SF4">
    <property type="entry name" value="FUMARYLACETOACETATE HYDROLASE DOMAIN-CONTAINING PROTEIN 2A"/>
    <property type="match status" value="1"/>
</dbReference>
<evidence type="ECO:0000259" key="5">
    <source>
        <dbReference type="Pfam" id="PF10370"/>
    </source>
</evidence>
<protein>
    <submittedName>
        <fullName evidence="6">Fumarylacetoacetate hydrolase</fullName>
    </submittedName>
</protein>
<evidence type="ECO:0000256" key="3">
    <source>
        <dbReference type="SAM" id="SignalP"/>
    </source>
</evidence>
<dbReference type="InterPro" id="IPR036663">
    <property type="entry name" value="Fumarylacetoacetase_C_sf"/>
</dbReference>
<dbReference type="Pfam" id="PF01557">
    <property type="entry name" value="FAA_hydrolase"/>
    <property type="match status" value="1"/>
</dbReference>
<dbReference type="InterPro" id="IPR018833">
    <property type="entry name" value="Rv2993c-like_N"/>
</dbReference>
<sequence length="284" mass="30989">MKLMKGLVSILAVSCSTFVFANAVLANDESDSSVETEEFVRYQYQDKISYGKLDKGAVLPISGDIFSEHSVVETSISLESVEVLLPTQPEKVFAVGMNFASHLASPGDAPPPMFLKLPSSLILTGEAIQVPPEARNVHFEGELVVVIGKELSQASEEEAEQAIFGVTVGNDITERSWQGTDLQWLRAKASDGFGPIGNTIVRGIDYNNVQLTTRVNGKVVQQENTSFMIHKPRKVISYLSHYFTLKPGDLVFMGTPGRTYALSDKDQVSVTIEGVGTVVNEVRF</sequence>
<dbReference type="Proteomes" id="UP000235330">
    <property type="component" value="Unassembled WGS sequence"/>
</dbReference>
<evidence type="ECO:0000313" key="7">
    <source>
        <dbReference type="Proteomes" id="UP000235330"/>
    </source>
</evidence>
<dbReference type="PANTHER" id="PTHR42796">
    <property type="entry name" value="FUMARYLACETOACETATE HYDROLASE DOMAIN-CONTAINING PROTEIN 2A-RELATED"/>
    <property type="match status" value="1"/>
</dbReference>